<proteinExistence type="predicted"/>
<sequence length="57" mass="6616">MPVTRYDYATGYRSREAAQESLEDGFASGDVMEGERPRIEPYRNARGLRRYKITLES</sequence>
<dbReference type="RefSeq" id="WP_160895219.1">
    <property type="nucleotide sequence ID" value="NZ_WUMU01000016.1"/>
</dbReference>
<accession>A0A6L7G613</accession>
<dbReference type="EMBL" id="WUMU01000016">
    <property type="protein sequence ID" value="MXN19102.1"/>
    <property type="molecule type" value="Genomic_DNA"/>
</dbReference>
<gene>
    <name evidence="1" type="ORF">GR170_14760</name>
</gene>
<dbReference type="Proteomes" id="UP000477911">
    <property type="component" value="Unassembled WGS sequence"/>
</dbReference>
<protein>
    <recommendedName>
        <fullName evidence="3">SPOR domain-containing protein</fullName>
    </recommendedName>
</protein>
<comment type="caution">
    <text evidence="1">The sequence shown here is derived from an EMBL/GenBank/DDBJ whole genome shotgun (WGS) entry which is preliminary data.</text>
</comment>
<evidence type="ECO:0000313" key="1">
    <source>
        <dbReference type="EMBL" id="MXN19102.1"/>
    </source>
</evidence>
<dbReference type="AlphaFoldDB" id="A0A6L7G613"/>
<keyword evidence="2" id="KW-1185">Reference proteome</keyword>
<organism evidence="1 2">
    <name type="scientific">Pseudooceanicola albus</name>
    <dbReference type="NCBI Taxonomy" id="2692189"/>
    <lineage>
        <taxon>Bacteria</taxon>
        <taxon>Pseudomonadati</taxon>
        <taxon>Pseudomonadota</taxon>
        <taxon>Alphaproteobacteria</taxon>
        <taxon>Rhodobacterales</taxon>
        <taxon>Paracoccaceae</taxon>
        <taxon>Pseudooceanicola</taxon>
    </lineage>
</organism>
<name>A0A6L7G613_9RHOB</name>
<reference evidence="1 2" key="1">
    <citation type="submission" date="2019-12" db="EMBL/GenBank/DDBJ databases">
        <authorList>
            <person name="Li M."/>
        </authorList>
    </citation>
    <scope>NUCLEOTIDE SEQUENCE [LARGE SCALE GENOMIC DNA]</scope>
    <source>
        <strain evidence="1 2">GBMRC 2024</strain>
    </source>
</reference>
<evidence type="ECO:0008006" key="3">
    <source>
        <dbReference type="Google" id="ProtNLM"/>
    </source>
</evidence>
<evidence type="ECO:0000313" key="2">
    <source>
        <dbReference type="Proteomes" id="UP000477911"/>
    </source>
</evidence>